<dbReference type="CDD" id="cd00403">
    <property type="entry name" value="Ribosomal_L1"/>
    <property type="match status" value="1"/>
</dbReference>
<dbReference type="InterPro" id="IPR023674">
    <property type="entry name" value="Ribosomal_uL1-like"/>
</dbReference>
<dbReference type="InterPro" id="IPR016095">
    <property type="entry name" value="Ribosomal_uL1_3-a/b-sand"/>
</dbReference>
<dbReference type="Proteomes" id="UP000295252">
    <property type="component" value="Chromosome III"/>
</dbReference>
<name>A0A068UTK4_COFCA</name>
<dbReference type="InParanoid" id="A0A068UTK4"/>
<keyword evidence="3" id="KW-1185">Reference proteome</keyword>
<dbReference type="PANTHER" id="PTHR23105">
    <property type="entry name" value="RIBOSOMAL PROTEIN L7AE FAMILY MEMBER"/>
    <property type="match status" value="1"/>
</dbReference>
<dbReference type="Gramene" id="CDP11632">
    <property type="protein sequence ID" value="CDP11632"/>
    <property type="gene ID" value="GSCOC_T00034012001"/>
</dbReference>
<evidence type="ECO:0000313" key="3">
    <source>
        <dbReference type="Proteomes" id="UP000295252"/>
    </source>
</evidence>
<dbReference type="PhylomeDB" id="A0A068UTK4"/>
<reference evidence="3" key="1">
    <citation type="journal article" date="2014" name="Science">
        <title>The coffee genome provides insight into the convergent evolution of caffeine biosynthesis.</title>
        <authorList>
            <person name="Denoeud F."/>
            <person name="Carretero-Paulet L."/>
            <person name="Dereeper A."/>
            <person name="Droc G."/>
            <person name="Guyot R."/>
            <person name="Pietrella M."/>
            <person name="Zheng C."/>
            <person name="Alberti A."/>
            <person name="Anthony F."/>
            <person name="Aprea G."/>
            <person name="Aury J.M."/>
            <person name="Bento P."/>
            <person name="Bernard M."/>
            <person name="Bocs S."/>
            <person name="Campa C."/>
            <person name="Cenci A."/>
            <person name="Combes M.C."/>
            <person name="Crouzillat D."/>
            <person name="Da Silva C."/>
            <person name="Daddiego L."/>
            <person name="De Bellis F."/>
            <person name="Dussert S."/>
            <person name="Garsmeur O."/>
            <person name="Gayraud T."/>
            <person name="Guignon V."/>
            <person name="Jahn K."/>
            <person name="Jamilloux V."/>
            <person name="Joet T."/>
            <person name="Labadie K."/>
            <person name="Lan T."/>
            <person name="Leclercq J."/>
            <person name="Lepelley M."/>
            <person name="Leroy T."/>
            <person name="Li L.T."/>
            <person name="Librado P."/>
            <person name="Lopez L."/>
            <person name="Munoz A."/>
            <person name="Noel B."/>
            <person name="Pallavicini A."/>
            <person name="Perrotta G."/>
            <person name="Poncet V."/>
            <person name="Pot D."/>
            <person name="Priyono X."/>
            <person name="Rigoreau M."/>
            <person name="Rouard M."/>
            <person name="Rozas J."/>
            <person name="Tranchant-Dubreuil C."/>
            <person name="VanBuren R."/>
            <person name="Zhang Q."/>
            <person name="Andrade A.C."/>
            <person name="Argout X."/>
            <person name="Bertrand B."/>
            <person name="de Kochko A."/>
            <person name="Graziosi G."/>
            <person name="Henry R.J."/>
            <person name="Jayarama X."/>
            <person name="Ming R."/>
            <person name="Nagai C."/>
            <person name="Rounsley S."/>
            <person name="Sankoff D."/>
            <person name="Giuliano G."/>
            <person name="Albert V.A."/>
            <person name="Wincker P."/>
            <person name="Lashermes P."/>
        </authorList>
    </citation>
    <scope>NUCLEOTIDE SEQUENCE [LARGE SCALE GENOMIC DNA]</scope>
    <source>
        <strain evidence="3">cv. DH200-94</strain>
    </source>
</reference>
<proteinExistence type="predicted"/>
<dbReference type="STRING" id="49390.A0A068UTK4"/>
<dbReference type="AlphaFoldDB" id="A0A068UTK4"/>
<dbReference type="Gene3D" id="3.30.190.20">
    <property type="match status" value="1"/>
</dbReference>
<evidence type="ECO:0008006" key="4">
    <source>
        <dbReference type="Google" id="ProtNLM"/>
    </source>
</evidence>
<accession>A0A068UTK4</accession>
<protein>
    <recommendedName>
        <fullName evidence="4">Ribosomal protein L1</fullName>
    </recommendedName>
</protein>
<dbReference type="OMA" id="DGNIGEM"/>
<dbReference type="OrthoDB" id="10251727at2759"/>
<dbReference type="InterPro" id="IPR028364">
    <property type="entry name" value="Ribosomal_uL1/biogenesis"/>
</dbReference>
<dbReference type="InterPro" id="IPR050257">
    <property type="entry name" value="eL8/uL1-like"/>
</dbReference>
<dbReference type="Gene3D" id="3.40.50.790">
    <property type="match status" value="1"/>
</dbReference>
<evidence type="ECO:0000256" key="1">
    <source>
        <dbReference type="SAM" id="MobiDB-lite"/>
    </source>
</evidence>
<dbReference type="EMBL" id="HG739141">
    <property type="protein sequence ID" value="CDP11632.1"/>
    <property type="molecule type" value="Genomic_DNA"/>
</dbReference>
<feature type="region of interest" description="Disordered" evidence="1">
    <location>
        <begin position="30"/>
        <end position="56"/>
    </location>
</feature>
<sequence>MVSTSPPSPEDRISQATVTKAVKALIKWRKLHPRTTQHKPAAGEEEKQEFREDEDGNEEEDFIYLLLTLKKIPPKDSSKIPHTISLPNPLHSLADDNLSLCLIIDDRPIKSPYRITAEFAQKKVKSEDIPIDKVFKLSKLKSDCKSLEGRQKLYRSYDMFFADKRVVSLLPAVLGKQFYEKKRKIPVPLDLRSRDKWKEQIERAVNSALLCFGSGSCSVVKVGKCGGMGSDEIVENVFAAVKGISEVVPKKWDGIRALHLKLSDSLALPVYDGNLGSLNAEDRVEEGDLEGKKNGILELKKMRQGREGALKR</sequence>
<feature type="compositionally biased region" description="Basic and acidic residues" evidence="1">
    <location>
        <begin position="41"/>
        <end position="50"/>
    </location>
</feature>
<dbReference type="Pfam" id="PF00687">
    <property type="entry name" value="Ribosomal_L1"/>
    <property type="match status" value="1"/>
</dbReference>
<dbReference type="GO" id="GO:0003723">
    <property type="term" value="F:RNA binding"/>
    <property type="evidence" value="ECO:0007669"/>
    <property type="project" value="InterPro"/>
</dbReference>
<evidence type="ECO:0000313" key="2">
    <source>
        <dbReference type="EMBL" id="CDP11632.1"/>
    </source>
</evidence>
<dbReference type="SUPFAM" id="SSF56808">
    <property type="entry name" value="Ribosomal protein L1"/>
    <property type="match status" value="1"/>
</dbReference>
<organism evidence="2 3">
    <name type="scientific">Coffea canephora</name>
    <name type="common">Robusta coffee</name>
    <dbReference type="NCBI Taxonomy" id="49390"/>
    <lineage>
        <taxon>Eukaryota</taxon>
        <taxon>Viridiplantae</taxon>
        <taxon>Streptophyta</taxon>
        <taxon>Embryophyta</taxon>
        <taxon>Tracheophyta</taxon>
        <taxon>Spermatophyta</taxon>
        <taxon>Magnoliopsida</taxon>
        <taxon>eudicotyledons</taxon>
        <taxon>Gunneridae</taxon>
        <taxon>Pentapetalae</taxon>
        <taxon>asterids</taxon>
        <taxon>lamiids</taxon>
        <taxon>Gentianales</taxon>
        <taxon>Rubiaceae</taxon>
        <taxon>Ixoroideae</taxon>
        <taxon>Gardenieae complex</taxon>
        <taxon>Bertiereae - Coffeeae clade</taxon>
        <taxon>Coffeeae</taxon>
        <taxon>Coffea</taxon>
    </lineage>
</organism>
<gene>
    <name evidence="2" type="ORF">GSCOC_T00034012001</name>
</gene>